<dbReference type="InterPro" id="IPR018300">
    <property type="entry name" value="Aminotrans_IV_CS"/>
</dbReference>
<dbReference type="EMBL" id="LJNI01000129">
    <property type="protein sequence ID" value="KPJ71306.1"/>
    <property type="molecule type" value="Genomic_DNA"/>
</dbReference>
<dbReference type="PANTHER" id="PTHR42743">
    <property type="entry name" value="AMINO-ACID AMINOTRANSFERASE"/>
    <property type="match status" value="1"/>
</dbReference>
<evidence type="ECO:0000256" key="4">
    <source>
        <dbReference type="RuleBase" id="RU004106"/>
    </source>
</evidence>
<reference evidence="6 7" key="1">
    <citation type="journal article" date="2015" name="Microbiome">
        <title>Genomic resolution of linkages in carbon, nitrogen, and sulfur cycling among widespread estuary sediment bacteria.</title>
        <authorList>
            <person name="Baker B.J."/>
            <person name="Lazar C.S."/>
            <person name="Teske A.P."/>
            <person name="Dick G.J."/>
        </authorList>
    </citation>
    <scope>NUCLEOTIDE SEQUENCE [LARGE SCALE GENOMIC DNA]</scope>
    <source>
        <strain evidence="6">DG_78</strain>
    </source>
</reference>
<evidence type="ECO:0000256" key="3">
    <source>
        <dbReference type="ARBA" id="ARBA00022898"/>
    </source>
</evidence>
<accession>A0A0S7Y9M0</accession>
<gene>
    <name evidence="6" type="ORF">AMJ52_08695</name>
</gene>
<dbReference type="Gene3D" id="3.20.10.10">
    <property type="entry name" value="D-amino Acid Aminotransferase, subunit A, domain 2"/>
    <property type="match status" value="1"/>
</dbReference>
<protein>
    <submittedName>
        <fullName evidence="6">Branched-chain amino acid aminotransferase</fullName>
    </submittedName>
</protein>
<dbReference type="GO" id="GO:0008652">
    <property type="term" value="P:amino acid biosynthetic process"/>
    <property type="evidence" value="ECO:0007669"/>
    <property type="project" value="UniProtKB-ARBA"/>
</dbReference>
<name>A0A0S7Y9M0_UNCT6</name>
<comment type="similarity">
    <text evidence="2 4">Belongs to the class-IV pyridoxal-phosphate-dependent aminotransferase family.</text>
</comment>
<sequence length="176" mass="19259">WNRMAPNTFPAMAKCCANYMNSQLIKMEALTYGFTEGIALDTSGYVSEGSGENIFAIKDGVIYTPPLHACILPGITRDSVMTIAKDLGIPLVEEMLAREFLYISDEVFFTGSAAEVTPIRSIDKIPIGQGKAGPITEKIQSHFFDIIGGNVEDKHGWLTKVSVKTEKKLNEVVSPK</sequence>
<evidence type="ECO:0000313" key="7">
    <source>
        <dbReference type="Proteomes" id="UP000051012"/>
    </source>
</evidence>
<comment type="cofactor">
    <cofactor evidence="1 5">
        <name>pyridoxal 5'-phosphate</name>
        <dbReference type="ChEBI" id="CHEBI:597326"/>
    </cofactor>
</comment>
<dbReference type="Proteomes" id="UP000051012">
    <property type="component" value="Unassembled WGS sequence"/>
</dbReference>
<evidence type="ECO:0000256" key="5">
    <source>
        <dbReference type="RuleBase" id="RU004516"/>
    </source>
</evidence>
<evidence type="ECO:0000313" key="6">
    <source>
        <dbReference type="EMBL" id="KPJ71306.1"/>
    </source>
</evidence>
<keyword evidence="6" id="KW-0808">Transferase</keyword>
<dbReference type="GO" id="GO:0046394">
    <property type="term" value="P:carboxylic acid biosynthetic process"/>
    <property type="evidence" value="ECO:0007669"/>
    <property type="project" value="UniProtKB-ARBA"/>
</dbReference>
<dbReference type="PROSITE" id="PS00770">
    <property type="entry name" value="AA_TRANSFER_CLASS_4"/>
    <property type="match status" value="1"/>
</dbReference>
<keyword evidence="3 5" id="KW-0663">Pyridoxal phosphate</keyword>
<dbReference type="PATRIC" id="fig|1703772.3.peg.828"/>
<dbReference type="GO" id="GO:0008483">
    <property type="term" value="F:transaminase activity"/>
    <property type="evidence" value="ECO:0007669"/>
    <property type="project" value="UniProtKB-KW"/>
</dbReference>
<evidence type="ECO:0000256" key="2">
    <source>
        <dbReference type="ARBA" id="ARBA00009320"/>
    </source>
</evidence>
<dbReference type="GO" id="GO:0005829">
    <property type="term" value="C:cytosol"/>
    <property type="evidence" value="ECO:0007669"/>
    <property type="project" value="TreeGrafter"/>
</dbReference>
<organism evidence="6 7">
    <name type="scientific">candidate division TA06 bacterium DG_78</name>
    <dbReference type="NCBI Taxonomy" id="1703772"/>
    <lineage>
        <taxon>Bacteria</taxon>
        <taxon>Bacteria division TA06</taxon>
    </lineage>
</organism>
<dbReference type="AlphaFoldDB" id="A0A0S7Y9M0"/>
<dbReference type="InterPro" id="IPR043132">
    <property type="entry name" value="BCAT-like_C"/>
</dbReference>
<keyword evidence="6" id="KW-0032">Aminotransferase</keyword>
<dbReference type="InterPro" id="IPR050571">
    <property type="entry name" value="Class-IV_PLP-Dep_Aminotrnsfr"/>
</dbReference>
<dbReference type="Pfam" id="PF01063">
    <property type="entry name" value="Aminotran_4"/>
    <property type="match status" value="1"/>
</dbReference>
<dbReference type="PANTHER" id="PTHR42743:SF11">
    <property type="entry name" value="AMINODEOXYCHORISMATE LYASE"/>
    <property type="match status" value="1"/>
</dbReference>
<dbReference type="FunFam" id="3.20.10.10:FF:000002">
    <property type="entry name" value="D-alanine aminotransferase"/>
    <property type="match status" value="1"/>
</dbReference>
<dbReference type="InterPro" id="IPR036038">
    <property type="entry name" value="Aminotransferase-like"/>
</dbReference>
<feature type="non-terminal residue" evidence="6">
    <location>
        <position position="1"/>
    </location>
</feature>
<comment type="caution">
    <text evidence="6">The sequence shown here is derived from an EMBL/GenBank/DDBJ whole genome shotgun (WGS) entry which is preliminary data.</text>
</comment>
<dbReference type="SUPFAM" id="SSF56752">
    <property type="entry name" value="D-aminoacid aminotransferase-like PLP-dependent enzymes"/>
    <property type="match status" value="1"/>
</dbReference>
<proteinExistence type="inferred from homology"/>
<evidence type="ECO:0000256" key="1">
    <source>
        <dbReference type="ARBA" id="ARBA00001933"/>
    </source>
</evidence>
<dbReference type="InterPro" id="IPR001544">
    <property type="entry name" value="Aminotrans_IV"/>
</dbReference>